<protein>
    <submittedName>
        <fullName evidence="1">DUF924 domain-containing protein</fullName>
    </submittedName>
</protein>
<dbReference type="OrthoDB" id="7593450at2"/>
<gene>
    <name evidence="1" type="ORF">DLJ53_01205</name>
</gene>
<proteinExistence type="predicted"/>
<dbReference type="Gene3D" id="1.25.40.10">
    <property type="entry name" value="Tetratricopeptide repeat domain"/>
    <property type="match status" value="1"/>
</dbReference>
<dbReference type="Pfam" id="PF06041">
    <property type="entry name" value="DUF924"/>
    <property type="match status" value="1"/>
</dbReference>
<organism evidence="1 2">
    <name type="scientific">Acuticoccus sediminis</name>
    <dbReference type="NCBI Taxonomy" id="2184697"/>
    <lineage>
        <taxon>Bacteria</taxon>
        <taxon>Pseudomonadati</taxon>
        <taxon>Pseudomonadota</taxon>
        <taxon>Alphaproteobacteria</taxon>
        <taxon>Hyphomicrobiales</taxon>
        <taxon>Amorphaceae</taxon>
        <taxon>Acuticoccus</taxon>
    </lineage>
</organism>
<keyword evidence="2" id="KW-1185">Reference proteome</keyword>
<name>A0A8B2NV00_9HYPH</name>
<dbReference type="InterPro" id="IPR010323">
    <property type="entry name" value="DUF924"/>
</dbReference>
<dbReference type="Proteomes" id="UP000249590">
    <property type="component" value="Unassembled WGS sequence"/>
</dbReference>
<dbReference type="SUPFAM" id="SSF48452">
    <property type="entry name" value="TPR-like"/>
    <property type="match status" value="1"/>
</dbReference>
<evidence type="ECO:0000313" key="2">
    <source>
        <dbReference type="Proteomes" id="UP000249590"/>
    </source>
</evidence>
<sequence length="191" mass="21334">MAFEGGIEATNSEDQAALGLLRFWIDAGPERWFDRSDPFDTSCGDYLAMWEKAREGAFDAWTATAAGSLALIILLDQIPRNVFRGDPRQFAADGKALAVARRAVAKGHDRTQTWPMRNFFYLPFQHAEDVAAQEEGLDLYRHGAPQDIYYYALVHADAIRRFGRFPHRNAVLGRETTEAEKAYLASGGFGA</sequence>
<comment type="caution">
    <text evidence="1">The sequence shown here is derived from an EMBL/GenBank/DDBJ whole genome shotgun (WGS) entry which is preliminary data.</text>
</comment>
<dbReference type="AlphaFoldDB" id="A0A8B2NV00"/>
<accession>A0A8B2NV00</accession>
<evidence type="ECO:0000313" key="1">
    <source>
        <dbReference type="EMBL" id="RAI03173.1"/>
    </source>
</evidence>
<dbReference type="Gene3D" id="1.20.58.320">
    <property type="entry name" value="TPR-like"/>
    <property type="match status" value="1"/>
</dbReference>
<dbReference type="InterPro" id="IPR011990">
    <property type="entry name" value="TPR-like_helical_dom_sf"/>
</dbReference>
<dbReference type="EMBL" id="QHHQ01000001">
    <property type="protein sequence ID" value="RAI03173.1"/>
    <property type="molecule type" value="Genomic_DNA"/>
</dbReference>
<reference evidence="1 2" key="1">
    <citation type="submission" date="2018-05" db="EMBL/GenBank/DDBJ databases">
        <title>Acuticoccus sediminis sp. nov., isolated from deep-sea sediment of Indian Ocean.</title>
        <authorList>
            <person name="Liu X."/>
            <person name="Lai Q."/>
            <person name="Du Y."/>
            <person name="Sun F."/>
            <person name="Zhang X."/>
            <person name="Wang S."/>
            <person name="Shao Z."/>
        </authorList>
    </citation>
    <scope>NUCLEOTIDE SEQUENCE [LARGE SCALE GENOMIC DNA]</scope>
    <source>
        <strain evidence="1 2">PTG4-2</strain>
    </source>
</reference>
<dbReference type="RefSeq" id="WP_111341629.1">
    <property type="nucleotide sequence ID" value="NZ_JAIWKD010000001.1"/>
</dbReference>